<evidence type="ECO:0000256" key="1">
    <source>
        <dbReference type="SAM" id="Phobius"/>
    </source>
</evidence>
<feature type="transmembrane region" description="Helical" evidence="1">
    <location>
        <begin position="137"/>
        <end position="157"/>
    </location>
</feature>
<feature type="transmembrane region" description="Helical" evidence="1">
    <location>
        <begin position="77"/>
        <end position="97"/>
    </location>
</feature>
<reference evidence="2 3" key="1">
    <citation type="submission" date="2018-01" db="EMBL/GenBank/DDBJ databases">
        <title>Draft genome sequence of Paucibacter aquatile CR182 isolated from freshwater of the Nakdong River.</title>
        <authorList>
            <person name="Choi A."/>
            <person name="Chung E.J."/>
        </authorList>
    </citation>
    <scope>NUCLEOTIDE SEQUENCE [LARGE SCALE GENOMIC DNA]</scope>
    <source>
        <strain evidence="2 3">CR182</strain>
    </source>
</reference>
<dbReference type="RefSeq" id="WP_102767374.1">
    <property type="nucleotide sequence ID" value="NZ_CP124551.1"/>
</dbReference>
<feature type="transmembrane region" description="Helical" evidence="1">
    <location>
        <begin position="104"/>
        <end position="125"/>
    </location>
</feature>
<dbReference type="AlphaFoldDB" id="A0A2N8KVH5"/>
<dbReference type="EMBL" id="POSP01000003">
    <property type="protein sequence ID" value="PND37456.1"/>
    <property type="molecule type" value="Genomic_DNA"/>
</dbReference>
<dbReference type="PANTHER" id="PTHR28026">
    <property type="entry name" value="DUF962 DOMAIN PROTEIN (AFU_ORTHOLOGUE AFUA_8G05310)"/>
    <property type="match status" value="1"/>
</dbReference>
<dbReference type="InterPro" id="IPR009305">
    <property type="entry name" value="Mpo1-like"/>
</dbReference>
<dbReference type="Proteomes" id="UP000235916">
    <property type="component" value="Unassembled WGS sequence"/>
</dbReference>
<keyword evidence="1" id="KW-1133">Transmembrane helix</keyword>
<evidence type="ECO:0000313" key="2">
    <source>
        <dbReference type="EMBL" id="PND37456.1"/>
    </source>
</evidence>
<accession>A0A2N8KVH5</accession>
<evidence type="ECO:0008006" key="4">
    <source>
        <dbReference type="Google" id="ProtNLM"/>
    </source>
</evidence>
<comment type="caution">
    <text evidence="2">The sequence shown here is derived from an EMBL/GenBank/DDBJ whole genome shotgun (WGS) entry which is preliminary data.</text>
</comment>
<proteinExistence type="predicted"/>
<evidence type="ECO:0000313" key="3">
    <source>
        <dbReference type="Proteomes" id="UP000235916"/>
    </source>
</evidence>
<feature type="transmembrane region" description="Helical" evidence="1">
    <location>
        <begin position="26"/>
        <end position="45"/>
    </location>
</feature>
<gene>
    <name evidence="2" type="ORF">C1O66_07905</name>
</gene>
<name>A0A2N8KVH5_9BURK</name>
<keyword evidence="3" id="KW-1185">Reference proteome</keyword>
<keyword evidence="1" id="KW-0472">Membrane</keyword>
<organism evidence="2 3">
    <name type="scientific">Kinneretia aquatilis</name>
    <dbReference type="NCBI Taxonomy" id="2070761"/>
    <lineage>
        <taxon>Bacteria</taxon>
        <taxon>Pseudomonadati</taxon>
        <taxon>Pseudomonadota</taxon>
        <taxon>Betaproteobacteria</taxon>
        <taxon>Burkholderiales</taxon>
        <taxon>Sphaerotilaceae</taxon>
        <taxon>Roseateles</taxon>
    </lineage>
</organism>
<dbReference type="OrthoDB" id="5515308at2"/>
<keyword evidence="1" id="KW-0812">Transmembrane</keyword>
<dbReference type="PANTHER" id="PTHR28026:SF9">
    <property type="entry name" value="2-HYDROXY-PALMITIC ACID DIOXYGENASE MPO1"/>
    <property type="match status" value="1"/>
</dbReference>
<dbReference type="GO" id="GO:0046521">
    <property type="term" value="P:sphingoid catabolic process"/>
    <property type="evidence" value="ECO:0007669"/>
    <property type="project" value="TreeGrafter"/>
</dbReference>
<dbReference type="Pfam" id="PF06127">
    <property type="entry name" value="Mpo1-like"/>
    <property type="match status" value="1"/>
</dbReference>
<dbReference type="GO" id="GO:0016020">
    <property type="term" value="C:membrane"/>
    <property type="evidence" value="ECO:0007669"/>
    <property type="project" value="GOC"/>
</dbReference>
<sequence>MAASPFRPAIELMAQYASYHRDRRNIATHFVGIPLIVFAAGVLLARLQFEALGLSFNGAWAVWGLSTAWYLTRGNLVLGLAVSAVNGLLMALAEPLAAGSTAQWLSWGLGSFVLGWIIQFLGHYYEGKKPAFVDDLVGLLVGPMFVVAEALFALGWGRAMLAEIERRVGPTHLRDLAHPVA</sequence>
<protein>
    <recommendedName>
        <fullName evidence="4">DUF962 domain-containing protein</fullName>
    </recommendedName>
</protein>